<comment type="similarity">
    <text evidence="1">Belongs to the SPIRAL1 family.</text>
</comment>
<dbReference type="STRING" id="105231.A0A1Y1IHR0"/>
<feature type="compositionally biased region" description="Gly residues" evidence="2">
    <location>
        <begin position="1"/>
        <end position="11"/>
    </location>
</feature>
<evidence type="ECO:0000256" key="2">
    <source>
        <dbReference type="SAM" id="MobiDB-lite"/>
    </source>
</evidence>
<dbReference type="PANTHER" id="PTHR33403:SF31">
    <property type="entry name" value="PROTEIN SPIRAL1-LIKE 1"/>
    <property type="match status" value="1"/>
</dbReference>
<dbReference type="EMBL" id="DF237356">
    <property type="protein sequence ID" value="GAQ88187.1"/>
    <property type="molecule type" value="Genomic_DNA"/>
</dbReference>
<organism evidence="3 4">
    <name type="scientific">Klebsormidium nitens</name>
    <name type="common">Green alga</name>
    <name type="synonym">Ulothrix nitens</name>
    <dbReference type="NCBI Taxonomy" id="105231"/>
    <lineage>
        <taxon>Eukaryota</taxon>
        <taxon>Viridiplantae</taxon>
        <taxon>Streptophyta</taxon>
        <taxon>Klebsormidiophyceae</taxon>
        <taxon>Klebsormidiales</taxon>
        <taxon>Klebsormidiaceae</taxon>
        <taxon>Klebsormidium</taxon>
    </lineage>
</organism>
<protein>
    <submittedName>
        <fullName evidence="3">Uncharacterized protein</fullName>
    </submittedName>
</protein>
<dbReference type="InterPro" id="IPR039613">
    <property type="entry name" value="SPR1/2/3/4/5"/>
</dbReference>
<dbReference type="AlphaFoldDB" id="A0A1Y1IHR0"/>
<evidence type="ECO:0000313" key="4">
    <source>
        <dbReference type="Proteomes" id="UP000054558"/>
    </source>
</evidence>
<dbReference type="GO" id="GO:0043622">
    <property type="term" value="P:cortical microtubule organization"/>
    <property type="evidence" value="ECO:0000318"/>
    <property type="project" value="GO_Central"/>
</dbReference>
<dbReference type="OrthoDB" id="62622at2759"/>
<evidence type="ECO:0000256" key="1">
    <source>
        <dbReference type="ARBA" id="ARBA00009656"/>
    </source>
</evidence>
<feature type="region of interest" description="Disordered" evidence="2">
    <location>
        <begin position="1"/>
        <end position="37"/>
    </location>
</feature>
<accession>A0A1Y1IHR0</accession>
<gene>
    <name evidence="3" type="ORF">KFL_004070090</name>
</gene>
<evidence type="ECO:0000313" key="3">
    <source>
        <dbReference type="EMBL" id="GAQ88187.1"/>
    </source>
</evidence>
<reference evidence="3 4" key="1">
    <citation type="journal article" date="2014" name="Nat. Commun.">
        <title>Klebsormidium flaccidum genome reveals primary factors for plant terrestrial adaptation.</title>
        <authorList>
            <person name="Hori K."/>
            <person name="Maruyama F."/>
            <person name="Fujisawa T."/>
            <person name="Togashi T."/>
            <person name="Yamamoto N."/>
            <person name="Seo M."/>
            <person name="Sato S."/>
            <person name="Yamada T."/>
            <person name="Mori H."/>
            <person name="Tajima N."/>
            <person name="Moriyama T."/>
            <person name="Ikeuchi M."/>
            <person name="Watanabe M."/>
            <person name="Wada H."/>
            <person name="Kobayashi K."/>
            <person name="Saito M."/>
            <person name="Masuda T."/>
            <person name="Sasaki-Sekimoto Y."/>
            <person name="Mashiguchi K."/>
            <person name="Awai K."/>
            <person name="Shimojima M."/>
            <person name="Masuda S."/>
            <person name="Iwai M."/>
            <person name="Nobusawa T."/>
            <person name="Narise T."/>
            <person name="Kondo S."/>
            <person name="Saito H."/>
            <person name="Sato R."/>
            <person name="Murakawa M."/>
            <person name="Ihara Y."/>
            <person name="Oshima-Yamada Y."/>
            <person name="Ohtaka K."/>
            <person name="Satoh M."/>
            <person name="Sonobe K."/>
            <person name="Ishii M."/>
            <person name="Ohtani R."/>
            <person name="Kanamori-Sato M."/>
            <person name="Honoki R."/>
            <person name="Miyazaki D."/>
            <person name="Mochizuki H."/>
            <person name="Umetsu J."/>
            <person name="Higashi K."/>
            <person name="Shibata D."/>
            <person name="Kamiya Y."/>
            <person name="Sato N."/>
            <person name="Nakamura Y."/>
            <person name="Tabata S."/>
            <person name="Ida S."/>
            <person name="Kurokawa K."/>
            <person name="Ohta H."/>
        </authorList>
    </citation>
    <scope>NUCLEOTIDE SEQUENCE [LARGE SCALE GENOMIC DNA]</scope>
    <source>
        <strain evidence="3 4">NIES-2285</strain>
    </source>
</reference>
<dbReference type="Proteomes" id="UP000054558">
    <property type="component" value="Unassembled WGS sequence"/>
</dbReference>
<proteinExistence type="inferred from homology"/>
<dbReference type="PANTHER" id="PTHR33403">
    <property type="entry name" value="SPR1"/>
    <property type="match status" value="1"/>
</dbReference>
<sequence>MGRGQMSGGGSSQLNYLFGGGEEPVAPYTKGGRGRVREQAEVTAKPGTQTSAPLAHQEPNLIAANESHNSLSFSEYKKPEQLGRNNNNYVRVEGQNTGNFITDRPTSKVLAAPGGGSSLGYLFGN</sequence>
<keyword evidence="4" id="KW-1185">Reference proteome</keyword>
<dbReference type="GO" id="GO:0010005">
    <property type="term" value="C:cortical microtubule, transverse to long axis"/>
    <property type="evidence" value="ECO:0000318"/>
    <property type="project" value="GO_Central"/>
</dbReference>
<dbReference type="OMA" id="KLENMGR"/>
<name>A0A1Y1IHR0_KLENI</name>